<dbReference type="Pfam" id="PF21785">
    <property type="entry name" value="Bflower_2"/>
    <property type="match status" value="1"/>
</dbReference>
<dbReference type="Proteomes" id="UP000196531">
    <property type="component" value="Unassembled WGS sequence"/>
</dbReference>
<proteinExistence type="predicted"/>
<name>A0A1Y5FBZ9_9BACT</name>
<gene>
    <name evidence="1" type="ORF">A9Q84_00540</name>
</gene>
<sequence length="100" mass="10562">MSLIKDTSYFTLAVVSGEDIKIAGKVIGHVENKKVTDASHRIIGYVVGNTIVNARDSLMATFNEGNIVDAHNHVIGHYDGGLHAGAGAAAFLTLIPRYAA</sequence>
<dbReference type="AlphaFoldDB" id="A0A1Y5FBZ9"/>
<reference evidence="2" key="1">
    <citation type="journal article" date="2017" name="Proc. Natl. Acad. Sci. U.S.A.">
        <title>Simulation of Deepwater Horizon oil plume reveals substrate specialization within a complex community of hydrocarbon-degraders.</title>
        <authorList>
            <person name="Hu P."/>
            <person name="Dubinsky E.A."/>
            <person name="Probst A.J."/>
            <person name="Wang J."/>
            <person name="Sieber C.M.K."/>
            <person name="Tom L.M."/>
            <person name="Gardinali P."/>
            <person name="Banfield J.F."/>
            <person name="Atlas R.M."/>
            <person name="Andersen G.L."/>
        </authorList>
    </citation>
    <scope>NUCLEOTIDE SEQUENCE [LARGE SCALE GENOMIC DNA]</scope>
</reference>
<protein>
    <submittedName>
        <fullName evidence="1">Uncharacterized protein</fullName>
    </submittedName>
</protein>
<dbReference type="EMBL" id="MAAO01000002">
    <property type="protein sequence ID" value="OUR99540.1"/>
    <property type="molecule type" value="Genomic_DNA"/>
</dbReference>
<dbReference type="InterPro" id="IPR048910">
    <property type="entry name" value="Bflower_2"/>
</dbReference>
<comment type="caution">
    <text evidence="1">The sequence shown here is derived from an EMBL/GenBank/DDBJ whole genome shotgun (WGS) entry which is preliminary data.</text>
</comment>
<organism evidence="1 2">
    <name type="scientific">Halobacteriovorax marinus</name>
    <dbReference type="NCBI Taxonomy" id="97084"/>
    <lineage>
        <taxon>Bacteria</taxon>
        <taxon>Pseudomonadati</taxon>
        <taxon>Bdellovibrionota</taxon>
        <taxon>Bacteriovoracia</taxon>
        <taxon>Bacteriovoracales</taxon>
        <taxon>Halobacteriovoraceae</taxon>
        <taxon>Halobacteriovorax</taxon>
    </lineage>
</organism>
<accession>A0A1Y5FBZ9</accession>
<evidence type="ECO:0000313" key="2">
    <source>
        <dbReference type="Proteomes" id="UP000196531"/>
    </source>
</evidence>
<evidence type="ECO:0000313" key="1">
    <source>
        <dbReference type="EMBL" id="OUR99540.1"/>
    </source>
</evidence>